<dbReference type="GO" id="GO:0005737">
    <property type="term" value="C:cytoplasm"/>
    <property type="evidence" value="ECO:0007669"/>
    <property type="project" value="UniProtKB-SubCell"/>
</dbReference>
<dbReference type="OrthoDB" id="9806673at2"/>
<comment type="function">
    <text evidence="1 5">Peptide chain release factor 1 directs the termination of translation in response to the peptide chain termination codons UAG and UAA.</text>
</comment>
<dbReference type="Gene3D" id="3.30.160.20">
    <property type="match status" value="1"/>
</dbReference>
<dbReference type="HAMAP" id="MF_00093">
    <property type="entry name" value="Rel_fac_1"/>
    <property type="match status" value="1"/>
</dbReference>
<dbReference type="SUPFAM" id="SSF75620">
    <property type="entry name" value="Release factor"/>
    <property type="match status" value="1"/>
</dbReference>
<dbReference type="STRING" id="98804.BTSPAZIEG_0121"/>
<evidence type="ECO:0000313" key="10">
    <source>
        <dbReference type="Proteomes" id="UP000243633"/>
    </source>
</evidence>
<dbReference type="Gene3D" id="6.10.140.1950">
    <property type="match status" value="1"/>
</dbReference>
<keyword evidence="10" id="KW-1185">Reference proteome</keyword>
<dbReference type="PROSITE" id="PS00745">
    <property type="entry name" value="RF_PROK_I"/>
    <property type="match status" value="1"/>
</dbReference>
<keyword evidence="3 5" id="KW-0488">Methylation</keyword>
<organism evidence="9 10">
    <name type="scientific">Buchnera aphidicola subsp. Tuberolachnus salignus</name>
    <dbReference type="NCBI Taxonomy" id="98804"/>
    <lineage>
        <taxon>Bacteria</taxon>
        <taxon>Pseudomonadati</taxon>
        <taxon>Pseudomonadota</taxon>
        <taxon>Gammaproteobacteria</taxon>
        <taxon>Enterobacterales</taxon>
        <taxon>Erwiniaceae</taxon>
        <taxon>Buchnera</taxon>
    </lineage>
</organism>
<dbReference type="Pfam" id="PF03462">
    <property type="entry name" value="PCRF"/>
    <property type="match status" value="1"/>
</dbReference>
<protein>
    <recommendedName>
        <fullName evidence="5 6">Peptide chain release factor 1</fullName>
        <shortName evidence="5">RF-1</shortName>
    </recommendedName>
</protein>
<evidence type="ECO:0000256" key="3">
    <source>
        <dbReference type="ARBA" id="ARBA00022481"/>
    </source>
</evidence>
<dbReference type="Gene3D" id="3.30.70.1660">
    <property type="match status" value="1"/>
</dbReference>
<feature type="modified residue" description="N5-methylglutamine" evidence="5">
    <location>
        <position position="235"/>
    </location>
</feature>
<dbReference type="InterPro" id="IPR004373">
    <property type="entry name" value="RF-1"/>
</dbReference>
<feature type="coiled-coil region" evidence="7">
    <location>
        <begin position="2"/>
        <end position="29"/>
    </location>
</feature>
<comment type="similarity">
    <text evidence="2 5">Belongs to the prokaryotic/mitochondrial release factor family.</text>
</comment>
<feature type="domain" description="Prokaryotic-type class I peptide chain release factors" evidence="8">
    <location>
        <begin position="228"/>
        <end position="244"/>
    </location>
</feature>
<dbReference type="PANTHER" id="PTHR43804">
    <property type="entry name" value="LD18447P"/>
    <property type="match status" value="1"/>
</dbReference>
<keyword evidence="7" id="KW-0175">Coiled coil</keyword>
<proteinExistence type="inferred from homology"/>
<keyword evidence="4 5" id="KW-0648">Protein biosynthesis</keyword>
<dbReference type="FunFam" id="3.30.160.20:FF:000004">
    <property type="entry name" value="Peptide chain release factor 1"/>
    <property type="match status" value="1"/>
</dbReference>
<dbReference type="Proteomes" id="UP000243633">
    <property type="component" value="Chromosome 1"/>
</dbReference>
<name>A0A160SWF1_BUCTT</name>
<evidence type="ECO:0000256" key="5">
    <source>
        <dbReference type="HAMAP-Rule" id="MF_00093"/>
    </source>
</evidence>
<dbReference type="PATRIC" id="fig|98804.3.peg.112"/>
<dbReference type="NCBIfam" id="NF001859">
    <property type="entry name" value="PRK00591.1"/>
    <property type="match status" value="1"/>
</dbReference>
<dbReference type="InterPro" id="IPR045853">
    <property type="entry name" value="Pep_chain_release_fac_I_sf"/>
</dbReference>
<evidence type="ECO:0000256" key="2">
    <source>
        <dbReference type="ARBA" id="ARBA00010835"/>
    </source>
</evidence>
<accession>A0A160SWF1</accession>
<evidence type="ECO:0000259" key="8">
    <source>
        <dbReference type="PROSITE" id="PS00745"/>
    </source>
</evidence>
<evidence type="ECO:0000256" key="7">
    <source>
        <dbReference type="SAM" id="Coils"/>
    </source>
</evidence>
<comment type="subcellular location">
    <subcellularLocation>
        <location evidence="5">Cytoplasm</location>
    </subcellularLocation>
</comment>
<gene>
    <name evidence="5 9" type="primary">prfA</name>
    <name evidence="9" type="ORF">BTSPAZIEG_0121</name>
</gene>
<dbReference type="SMART" id="SM00937">
    <property type="entry name" value="PCRF"/>
    <property type="match status" value="1"/>
</dbReference>
<keyword evidence="5" id="KW-0963">Cytoplasm</keyword>
<sequence>MNKSLLQKLENLSKRYKKLDKLLQNNYKNLTRLEYIKFSKEYSNLSILNNVFMLWKKSLIHIKQTELLLSDIELKNLAIKELIILKKKSNDLLNKLKSLLIPIDPQDNHNCYIEIRAATGGDEAALFSRDLCKMYILYAELNLWKVEIVSKNIGEYGGYKEIILKIIGQGASGKLKFESGGHRVQRIPQTESQGRIHTSSCTVAVMPEFKQSKKIILKNSDLKIDTFRSSGAGGQHVNTTDSAVRITHIPTGCVVECQDERSQHKNKDKALSVLLSKIHTLQLQKQRLKSSLMRKNLLGTGTRTDRNRTYNFPKNRVTDHRINLTLYRLDEILLGNLDLLILPILQEYQTDLLLNI</sequence>
<comment type="PTM">
    <text evidence="5">Methylated by PrmC. Methylation increases the termination efficiency of RF1.</text>
</comment>
<evidence type="ECO:0000256" key="4">
    <source>
        <dbReference type="ARBA" id="ARBA00022917"/>
    </source>
</evidence>
<evidence type="ECO:0000256" key="1">
    <source>
        <dbReference type="ARBA" id="ARBA00002986"/>
    </source>
</evidence>
<dbReference type="PANTHER" id="PTHR43804:SF7">
    <property type="entry name" value="LD18447P"/>
    <property type="match status" value="1"/>
</dbReference>
<dbReference type="InterPro" id="IPR050057">
    <property type="entry name" value="Prokaryotic/Mito_RF"/>
</dbReference>
<reference evidence="10" key="1">
    <citation type="submission" date="2015-10" db="EMBL/GenBank/DDBJ databases">
        <authorList>
            <person name="Manzano-Marin A."/>
            <person name="Manzano-Marin A."/>
        </authorList>
    </citation>
    <scope>NUCLEOTIDE SEQUENCE [LARGE SCALE GENOMIC DNA]</scope>
    <source>
        <strain evidence="10">BTs</strain>
    </source>
</reference>
<evidence type="ECO:0000313" key="9">
    <source>
        <dbReference type="EMBL" id="CUR53102.1"/>
    </source>
</evidence>
<evidence type="ECO:0000256" key="6">
    <source>
        <dbReference type="NCBIfam" id="TIGR00019"/>
    </source>
</evidence>
<dbReference type="FunFam" id="3.30.70.1660:FF:000002">
    <property type="entry name" value="Peptide chain release factor 1"/>
    <property type="match status" value="1"/>
</dbReference>
<dbReference type="RefSeq" id="WP_075472449.1">
    <property type="nucleotide sequence ID" value="NZ_CP135003.1"/>
</dbReference>
<dbReference type="Pfam" id="PF00472">
    <property type="entry name" value="RF-1"/>
    <property type="match status" value="1"/>
</dbReference>
<dbReference type="NCBIfam" id="TIGR00019">
    <property type="entry name" value="prfA"/>
    <property type="match status" value="1"/>
</dbReference>
<dbReference type="GO" id="GO:0016149">
    <property type="term" value="F:translation release factor activity, codon specific"/>
    <property type="evidence" value="ECO:0007669"/>
    <property type="project" value="UniProtKB-UniRule"/>
</dbReference>
<dbReference type="AlphaFoldDB" id="A0A160SWF1"/>
<dbReference type="InterPro" id="IPR000352">
    <property type="entry name" value="Pep_chain_release_fac_I"/>
</dbReference>
<dbReference type="InterPro" id="IPR005139">
    <property type="entry name" value="PCRF"/>
</dbReference>
<dbReference type="EMBL" id="LN890285">
    <property type="protein sequence ID" value="CUR53102.1"/>
    <property type="molecule type" value="Genomic_DNA"/>
</dbReference>